<dbReference type="AlphaFoldDB" id="A0A7W7MM82"/>
<proteinExistence type="predicted"/>
<dbReference type="Gene3D" id="3.40.50.2300">
    <property type="match status" value="1"/>
</dbReference>
<sequence length="157" mass="16076">MIALGLAAAAIVAGVTTWALWPDPPRQREYLDTTACLLTDDKGVAGNEAKSIWSAMQDSSGANLVRVQNVRVNGPQTARNASAYLASLTGGRCGAIIAVGPAQVEAVTKAAGAHPGLRFVTVGGTPATNVEVIDAAAPDALRTVIKERIEELADAAS</sequence>
<organism evidence="1 2">
    <name type="scientific">Actinoplanes digitatis</name>
    <dbReference type="NCBI Taxonomy" id="1868"/>
    <lineage>
        <taxon>Bacteria</taxon>
        <taxon>Bacillati</taxon>
        <taxon>Actinomycetota</taxon>
        <taxon>Actinomycetes</taxon>
        <taxon>Micromonosporales</taxon>
        <taxon>Micromonosporaceae</taxon>
        <taxon>Actinoplanes</taxon>
    </lineage>
</organism>
<dbReference type="Proteomes" id="UP000578112">
    <property type="component" value="Unassembled WGS sequence"/>
</dbReference>
<gene>
    <name evidence="1" type="ORF">BJ971_000327</name>
</gene>
<dbReference type="RefSeq" id="WP_184988900.1">
    <property type="nucleotide sequence ID" value="NZ_BOMK01000029.1"/>
</dbReference>
<dbReference type="EMBL" id="JACHNH010000001">
    <property type="protein sequence ID" value="MBB4759771.1"/>
    <property type="molecule type" value="Genomic_DNA"/>
</dbReference>
<protein>
    <submittedName>
        <fullName evidence="1">Basic membrane lipoprotein Med (Substrate-binding protein (PBP1-ABC) superfamily)</fullName>
    </submittedName>
</protein>
<keyword evidence="2" id="KW-1185">Reference proteome</keyword>
<reference evidence="1 2" key="1">
    <citation type="submission" date="2020-08" db="EMBL/GenBank/DDBJ databases">
        <title>Sequencing the genomes of 1000 actinobacteria strains.</title>
        <authorList>
            <person name="Klenk H.-P."/>
        </authorList>
    </citation>
    <scope>NUCLEOTIDE SEQUENCE [LARGE SCALE GENOMIC DNA]</scope>
    <source>
        <strain evidence="1 2">DSM 43149</strain>
    </source>
</reference>
<evidence type="ECO:0000313" key="2">
    <source>
        <dbReference type="Proteomes" id="UP000578112"/>
    </source>
</evidence>
<accession>A0A7W7MM82</accession>
<evidence type="ECO:0000313" key="1">
    <source>
        <dbReference type="EMBL" id="MBB4759771.1"/>
    </source>
</evidence>
<name>A0A7W7MM82_9ACTN</name>
<keyword evidence="1" id="KW-0449">Lipoprotein</keyword>
<comment type="caution">
    <text evidence="1">The sequence shown here is derived from an EMBL/GenBank/DDBJ whole genome shotgun (WGS) entry which is preliminary data.</text>
</comment>